<organism evidence="7 8">
    <name type="scientific">Halocaridina rubra</name>
    <name type="common">Hawaiian red shrimp</name>
    <dbReference type="NCBI Taxonomy" id="373956"/>
    <lineage>
        <taxon>Eukaryota</taxon>
        <taxon>Metazoa</taxon>
        <taxon>Ecdysozoa</taxon>
        <taxon>Arthropoda</taxon>
        <taxon>Crustacea</taxon>
        <taxon>Multicrustacea</taxon>
        <taxon>Malacostraca</taxon>
        <taxon>Eumalacostraca</taxon>
        <taxon>Eucarida</taxon>
        <taxon>Decapoda</taxon>
        <taxon>Pleocyemata</taxon>
        <taxon>Caridea</taxon>
        <taxon>Atyoidea</taxon>
        <taxon>Atyidae</taxon>
        <taxon>Halocaridina</taxon>
    </lineage>
</organism>
<feature type="domain" description="RNA 3'-terminal phosphate cyclase" evidence="5">
    <location>
        <begin position="9"/>
        <end position="337"/>
    </location>
</feature>
<dbReference type="Pfam" id="PF01137">
    <property type="entry name" value="RTC"/>
    <property type="match status" value="1"/>
</dbReference>
<dbReference type="PROSITE" id="PS01287">
    <property type="entry name" value="RTC"/>
    <property type="match status" value="1"/>
</dbReference>
<dbReference type="NCBIfam" id="TIGR03400">
    <property type="entry name" value="18S_RNA_Rcl1p"/>
    <property type="match status" value="1"/>
</dbReference>
<comment type="similarity">
    <text evidence="2">Belongs to the RNA 3'-terminal cyclase family. Type 2 subfamily.</text>
</comment>
<dbReference type="InterPro" id="IPR023797">
    <property type="entry name" value="RNA3'_phos_cyclase_dom"/>
</dbReference>
<evidence type="ECO:0000256" key="4">
    <source>
        <dbReference type="ARBA" id="ARBA00023242"/>
    </source>
</evidence>
<dbReference type="InterPro" id="IPR000228">
    <property type="entry name" value="RNA3'_term_phos_cyc"/>
</dbReference>
<sequence length="383" mass="42562">MASEGELIYEGSNFFRQRLTLATLCGKPIKIKNIRTSDAEPGLKEYEASFIRLLDKLCNGSQIVVNDTGTSVLYKPGILMGGQLDHSCSNQRAIGYYLEPLFMLSPFCKNPVIITLTGVTNNKVDPSIDMIRTSMLPVMKKFFGTDDELSLKLVKRGLQPGGGGTVTFTCPIRRTFRSFQWLESGRVKRIRGVAYSSRVAPAVTNRMLDAAKKVFATFLTDVYFTVDNAKGKSPGFGLCTVAETNKGSYLSAESISNPPSDDVDIRLPEDIGQEAAWRLLEEIYRGGCVDSLCQPLVLLFMILTSKDISKIVLGPLTPYSIHFLRHIRDFFQVTFKIDEYQDNADLFSDGDKEAEEKEFRCGEKKLVLTCVGIGYTNVSKGQI</sequence>
<evidence type="ECO:0000313" key="7">
    <source>
        <dbReference type="EMBL" id="KAK7087093.1"/>
    </source>
</evidence>
<name>A0AAN9FUY8_HALRR</name>
<accession>A0AAN9FUY8</accession>
<dbReference type="CDD" id="cd00875">
    <property type="entry name" value="RNA_Cyclase_Class_I"/>
    <property type="match status" value="1"/>
</dbReference>
<evidence type="ECO:0000256" key="3">
    <source>
        <dbReference type="ARBA" id="ARBA00022517"/>
    </source>
</evidence>
<dbReference type="Gene3D" id="3.65.10.20">
    <property type="entry name" value="RNA 3'-terminal phosphate cyclase domain"/>
    <property type="match status" value="1"/>
</dbReference>
<dbReference type="InterPro" id="IPR013792">
    <property type="entry name" value="RNA3'P_cycl/enolpyr_Trfase_a/b"/>
</dbReference>
<evidence type="ECO:0000256" key="1">
    <source>
        <dbReference type="ARBA" id="ARBA00004604"/>
    </source>
</evidence>
<dbReference type="InterPro" id="IPR037136">
    <property type="entry name" value="RNA3'_phos_cyclase_dom_sf"/>
</dbReference>
<comment type="subcellular location">
    <subcellularLocation>
        <location evidence="1">Nucleus</location>
        <location evidence="1">Nucleolus</location>
    </subcellularLocation>
</comment>
<dbReference type="EMBL" id="JAXCGZ010000005">
    <property type="protein sequence ID" value="KAK7087093.1"/>
    <property type="molecule type" value="Genomic_DNA"/>
</dbReference>
<feature type="domain" description="RNA 3'-terminal phosphate cyclase insert" evidence="6">
    <location>
        <begin position="183"/>
        <end position="283"/>
    </location>
</feature>
<dbReference type="InterPro" id="IPR013791">
    <property type="entry name" value="RNA3'-term_phos_cycl_insert"/>
</dbReference>
<protein>
    <submittedName>
        <fullName evidence="7">rRNA-processing endoribonuclease</fullName>
    </submittedName>
</protein>
<reference evidence="7 8" key="1">
    <citation type="submission" date="2023-11" db="EMBL/GenBank/DDBJ databases">
        <title>Halocaridina rubra genome assembly.</title>
        <authorList>
            <person name="Smith C."/>
        </authorList>
    </citation>
    <scope>NUCLEOTIDE SEQUENCE [LARGE SCALE GENOMIC DNA]</scope>
    <source>
        <strain evidence="7">EP-1</strain>
        <tissue evidence="7">Whole</tissue>
    </source>
</reference>
<dbReference type="SUPFAM" id="SSF55205">
    <property type="entry name" value="EPT/RTPC-like"/>
    <property type="match status" value="1"/>
</dbReference>
<keyword evidence="3" id="KW-0690">Ribosome biogenesis</keyword>
<comment type="caution">
    <text evidence="7">The sequence shown here is derived from an EMBL/GenBank/DDBJ whole genome shotgun (WGS) entry which is preliminary data.</text>
</comment>
<dbReference type="GO" id="GO:0004521">
    <property type="term" value="F:RNA endonuclease activity"/>
    <property type="evidence" value="ECO:0007669"/>
    <property type="project" value="TreeGrafter"/>
</dbReference>
<dbReference type="GO" id="GO:0000479">
    <property type="term" value="P:endonucleolytic cleavage of tricistronic rRNA transcript (SSU-rRNA, 5.8S rRNA, LSU-rRNA)"/>
    <property type="evidence" value="ECO:0007669"/>
    <property type="project" value="TreeGrafter"/>
</dbReference>
<evidence type="ECO:0000259" key="5">
    <source>
        <dbReference type="Pfam" id="PF01137"/>
    </source>
</evidence>
<dbReference type="InterPro" id="IPR016443">
    <property type="entry name" value="RNA3'_term_phos_cyc_type_2"/>
</dbReference>
<dbReference type="Proteomes" id="UP001381693">
    <property type="component" value="Unassembled WGS sequence"/>
</dbReference>
<evidence type="ECO:0000259" key="6">
    <source>
        <dbReference type="Pfam" id="PF05189"/>
    </source>
</evidence>
<evidence type="ECO:0000256" key="2">
    <source>
        <dbReference type="ARBA" id="ARBA00007089"/>
    </source>
</evidence>
<dbReference type="InterPro" id="IPR036553">
    <property type="entry name" value="RPTC_insert"/>
</dbReference>
<dbReference type="PANTHER" id="PTHR11096:SF1">
    <property type="entry name" value="RNA 3'-TERMINAL PHOSPHATE CYCLASE-LIKE PROTEIN"/>
    <property type="match status" value="1"/>
</dbReference>
<evidence type="ECO:0000313" key="8">
    <source>
        <dbReference type="Proteomes" id="UP001381693"/>
    </source>
</evidence>
<dbReference type="InterPro" id="IPR020719">
    <property type="entry name" value="RNA3'_term_phos_cycl-like_CS"/>
</dbReference>
<keyword evidence="4" id="KW-0539">Nucleus</keyword>
<dbReference type="Gene3D" id="3.30.360.20">
    <property type="entry name" value="RNA 3'-terminal phosphate cyclase, insert domain"/>
    <property type="match status" value="1"/>
</dbReference>
<dbReference type="PANTHER" id="PTHR11096">
    <property type="entry name" value="RNA 3' TERMINAL PHOSPHATE CYCLASE"/>
    <property type="match status" value="1"/>
</dbReference>
<dbReference type="AlphaFoldDB" id="A0AAN9FUY8"/>
<proteinExistence type="inferred from homology"/>
<gene>
    <name evidence="7" type="primary">RCL1</name>
    <name evidence="7" type="ORF">SK128_026124</name>
</gene>
<dbReference type="Pfam" id="PF05189">
    <property type="entry name" value="RTC_insert"/>
    <property type="match status" value="1"/>
</dbReference>
<dbReference type="GO" id="GO:0005730">
    <property type="term" value="C:nucleolus"/>
    <property type="evidence" value="ECO:0007669"/>
    <property type="project" value="UniProtKB-SubCell"/>
</dbReference>
<dbReference type="PIRSF" id="PIRSF005378">
    <property type="entry name" value="RNA3'_term_phos_cycl_euk"/>
    <property type="match status" value="1"/>
</dbReference>
<keyword evidence="8" id="KW-1185">Reference proteome</keyword>